<dbReference type="EnsemblMetazoa" id="G19465.2">
    <property type="protein sequence ID" value="G19465.2:cds"/>
    <property type="gene ID" value="G19465"/>
</dbReference>
<feature type="domain" description="Centrosomal protein of 290kDa coiled-coil region" evidence="10">
    <location>
        <begin position="1284"/>
        <end position="1410"/>
    </location>
</feature>
<dbReference type="PANTHER" id="PTHR18879:SF20">
    <property type="entry name" value="CENTROSOMAL PROTEIN OF 290 KDA"/>
    <property type="match status" value="1"/>
</dbReference>
<dbReference type="GO" id="GO:0097711">
    <property type="term" value="P:ciliary basal body-plasma membrane docking"/>
    <property type="evidence" value="ECO:0007669"/>
    <property type="project" value="TreeGrafter"/>
</dbReference>
<name>A0A8W8JM75_MAGGI</name>
<dbReference type="GO" id="GO:1905515">
    <property type="term" value="P:non-motile cilium assembly"/>
    <property type="evidence" value="ECO:0007669"/>
    <property type="project" value="TreeGrafter"/>
</dbReference>
<keyword evidence="6" id="KW-0206">Cytoskeleton</keyword>
<keyword evidence="5 8" id="KW-0175">Coiled coil</keyword>
<feature type="coiled-coil region" evidence="8">
    <location>
        <begin position="2304"/>
        <end position="2484"/>
    </location>
</feature>
<accession>A0A8W8JM75</accession>
<feature type="coiled-coil region" evidence="8">
    <location>
        <begin position="1621"/>
        <end position="1759"/>
    </location>
</feature>
<feature type="coiled-coil region" evidence="8">
    <location>
        <begin position="1380"/>
        <end position="1432"/>
    </location>
</feature>
<feature type="coiled-coil region" evidence="8">
    <location>
        <begin position="1215"/>
        <end position="1332"/>
    </location>
</feature>
<dbReference type="PANTHER" id="PTHR18879">
    <property type="entry name" value="CENTROSOMAL PROTEIN OF 290 KDA"/>
    <property type="match status" value="1"/>
</dbReference>
<evidence type="ECO:0000256" key="9">
    <source>
        <dbReference type="SAM" id="MobiDB-lite"/>
    </source>
</evidence>
<feature type="region of interest" description="Disordered" evidence="9">
    <location>
        <begin position="1974"/>
        <end position="1999"/>
    </location>
</feature>
<evidence type="ECO:0000256" key="1">
    <source>
        <dbReference type="ARBA" id="ARBA00004120"/>
    </source>
</evidence>
<evidence type="ECO:0000256" key="5">
    <source>
        <dbReference type="ARBA" id="ARBA00023054"/>
    </source>
</evidence>
<feature type="region of interest" description="Disordered" evidence="9">
    <location>
        <begin position="2268"/>
        <end position="2296"/>
    </location>
</feature>
<comment type="subcellular location">
    <subcellularLocation>
        <location evidence="1">Cytoplasm</location>
        <location evidence="1">Cytoskeleton</location>
        <location evidence="1">Cilium basal body</location>
    </subcellularLocation>
    <subcellularLocation>
        <location evidence="2">Cytoplasm</location>
        <location evidence="2">Cytoskeleton</location>
        <location evidence="2">Microtubule organizing center</location>
        <location evidence="2">Centrosome</location>
    </subcellularLocation>
</comment>
<reference evidence="11" key="1">
    <citation type="submission" date="2022-08" db="UniProtKB">
        <authorList>
            <consortium name="EnsemblMetazoa"/>
        </authorList>
    </citation>
    <scope>IDENTIFICATION</scope>
    <source>
        <strain evidence="11">05x7-T-G4-1.051#20</strain>
    </source>
</reference>
<dbReference type="GO" id="GO:1905349">
    <property type="term" value="P:ciliary transition zone assembly"/>
    <property type="evidence" value="ECO:0007669"/>
    <property type="project" value="TreeGrafter"/>
</dbReference>
<feature type="coiled-coil region" evidence="8">
    <location>
        <begin position="2074"/>
        <end position="2129"/>
    </location>
</feature>
<dbReference type="GO" id="GO:0034451">
    <property type="term" value="C:centriolar satellite"/>
    <property type="evidence" value="ECO:0007669"/>
    <property type="project" value="TreeGrafter"/>
</dbReference>
<keyword evidence="7" id="KW-0966">Cell projection</keyword>
<feature type="coiled-coil region" evidence="8">
    <location>
        <begin position="693"/>
        <end position="748"/>
    </location>
</feature>
<dbReference type="GO" id="GO:0035869">
    <property type="term" value="C:ciliary transition zone"/>
    <property type="evidence" value="ECO:0007669"/>
    <property type="project" value="TreeGrafter"/>
</dbReference>
<keyword evidence="3" id="KW-0963">Cytoplasm</keyword>
<sequence length="2728" mass="317576">MAAKPTELSEEDVEEFYESLVSFNPEDESDAGRLQKLFDVSRVIMKAKNESCEEIMEEYEKEVKSSKKKEEAMASKEKELQKKIQELEKYGGEGTTGGGTQRMVVDQMKDLERQNEELTTELRDIQSELNKEKRAAENYSQKISELEKDLREYREDNERLKSEVSDFKMHMEAQRDKLVSTKGGQLDYREKLARKNRDLAEAMEELQNLTDANEEYQKQIEDMKAQIEEAVGQVERYSDDYVKLKQVLAQSDAVTDKLREENEVLKAQVIDLNEQVQSKTDADDAIMVAVNNKVEEWKEILQEKDEQMMELQEQVIHLRDQLISANMDADKASVAALSKVVKDKDKQIEDLTEQIRQFVDEMEKNTAIIEDLQAELKKSGSGSGDSQHKKIKNLQKDLDYQREKVMELEKELKMADRDAREKDKELTYALEKQRKYENGEYGLAEAVQEIKDCKNQIKVRDRQIEELTSHINKTEMKINDIEEENEELRFKLGMDPRDPLDLTEFRKNKELRKEEEKALNFILQKEVERLEDERIELKKKIRKLAQQTGQRAVALGLTAEDMMSVYEYQENLKEQKKVKEMETSTAEVIKREVVHQQMDAQHRGYDEDFVKNLREMDKLYQENSRHKAEAEQLKEQNKQLEQGLKEVIENLKKYTPDEKEPEKGALEEMRFPTLERMLAAIEAKNLIGNYDTSMYLKAQVDNLQGRNDELRRELRESRHECNKVRLDLQRTKEKVEKLEADLKAANESGGGTGGLFQSIPIPDAMAVSSSDVISNLNEHLITVLQELGIKEDMMRKMENSLENYKRKFAVMRHQQGLLYSDYLKDKKEWEEEMDKVQEQLKKVNGEREEDVVQIQEYNRLIDTLSKDDTEVRRRLSDMTRKITVLRVNEKALIRRHNTMEETEGQLRKEIHRFKNEMASMETAVQERLGYLQRFKDMATFKIASLQKALDDSVPSTDLDLMNKRYHDLTEKYRDTLEKGNTLVSKAEALVGLENEVKRLTEDNEVLKKTLGLEKEKLHALEAAVEDLHKKGVTEGTEIKNLTNSDVISVSKKITTLEMKELNERQRAEHAVRMYEQQKSILHDLETRNKDLEEKFAEITSSNLELQKIERELRDELANSVTKEISEADRKKIMELEESAVTHRNEISKLKEISEVATSQVKTLEMVQLSREKENASLRQQLLDFQIQSDEKTIIGKLHRHIVQLQVSEGTAVKRLEECQKKVNKLEALVLRLEQKLDDKDQTVFHNKSEAQGKINHLKRNLQELRVQFAGAVPLSRQEKFSRQMMQLQQDKQKLEIELKQAREHRDQEEDKLAELNLKNNSLQELIATLKDGRGAAKVVEWHGKMDAVRLEELKQRRLNTKLQGQIKYLEGVIRTSEATIADLEAESVRVTKDCEEKQLRWEHREVELERTLQRMENQAQQIAGAASKFEQALGSLPDSRLPVANQLEQAITTIKSNVKVILDIQGENKVLKKRNEQLEKELHETEKTVIARDKLISELRLRMPATADRDEIILRATSKVNAAMSQKPEEKDYQTEHSIKIAQSTISSLQARIQQKEETIAKYQELLKQARDDMQDMNKRHEQDLKNMQLKIHQNTDSAFNKFKEAARDLMAKQQLRQPATEKQAARIHELEENLAEQDNAMAAMSEKIRQREEEIISLRAKLQQESRQFSVDKDRLGTELKSESEKKDSEVQELKKVIEQQKRDIEVLNEEIDAVKEQNSRAPTTTMKNLVERLKNQLALKEKQHQALSKALTELRADMVQQAQETVKHQATEAEQEINIQKIIDTHTRELNEKVDDLQATLERQRKENKKRRDTESTLQTDIDDLREEIARKDKNVRRYKADKERLEVEVEELEKKVERMGKMGTQRIGEETKQREYEEMRRRVRMLEEELKRKQQQPEKPYEITKETPPIKELTKEKSEELVKWEEKKKWQKTVEKMKTALREKEAEVERLDKSNRMLKDQLDRAVREKELTEKKMSNAQRGPVPPPRGPSDRPDHIMEELKSRNYQLQEKVTKLQRELTLAKDVSVREVEVRNKYLTEQLESMEQMVAQRVSATSSQPGADPKGAGGREYQALFEKNQSLQRQMLALSEENIELKFENEQHRKDAPRLKERITDLQSYVEALRQENSQLGGNTARSLDSTGSSGIRRIGDSGKSVRELEKTIALLKKVVERVQMENQELKKVSHATGSDELQKMRLENAGLKDQLEELRMKMGATLSERYTSTQKGTAKMMTDYEKMRKDLMKEIESNEKLRMEIRNLEVQKEQLNSQLQESKSMSGLERERPGSSTNMDSKGWKSAVVTRMYEGKLKDLEKELEKKNKLLNNTKTLLKEAAEREQRLLTENQDLKQRNAILEKYPHGAKTSDSGLTKDFQQARLTIDRLENEKKEIQHELHIYKQQSSGTQISSDVITKATAYDRLMDENVEFKMQLRTIETEKDKYRLEMERLKKELTNFGPDFFEEIEDLKYNYKQALEKNILYEEKLQQMGARYCTKMSDNKKELFVDPRVSKNGMFFKIFWQIVHARVVPREGSVTDVENVLQDILAKSARLVPREGTVTSVEAGVIQSALRSIATMSKDVFGRLKIQLYHLHQHVLQDILAKSARLVPQEGTVTSVKAGVIQSVLLSIATMSKDVFGRLKIQLYHLHQYVETAVFHIALIGNRNYVEGGLLKIENRIQNTVSKQDRTVDNRAAGTTRARKVKSRQRFPSGFFHQSISCYLIPGNVNNT</sequence>
<feature type="coiled-coil region" evidence="8">
    <location>
        <begin position="1074"/>
        <end position="1152"/>
    </location>
</feature>
<feature type="coiled-coil region" evidence="8">
    <location>
        <begin position="787"/>
        <end position="846"/>
    </location>
</feature>
<feature type="region of interest" description="Disordered" evidence="9">
    <location>
        <begin position="2133"/>
        <end position="2152"/>
    </location>
</feature>
<dbReference type="Proteomes" id="UP000005408">
    <property type="component" value="Unassembled WGS sequence"/>
</dbReference>
<evidence type="ECO:0000256" key="4">
    <source>
        <dbReference type="ARBA" id="ARBA00022794"/>
    </source>
</evidence>
<evidence type="ECO:0000256" key="6">
    <source>
        <dbReference type="ARBA" id="ARBA00023212"/>
    </source>
</evidence>
<evidence type="ECO:0000256" key="7">
    <source>
        <dbReference type="ARBA" id="ARBA00023273"/>
    </source>
</evidence>
<evidence type="ECO:0000313" key="11">
    <source>
        <dbReference type="EnsemblMetazoa" id="G19465.2:cds"/>
    </source>
</evidence>
<feature type="coiled-coil region" evidence="8">
    <location>
        <begin position="616"/>
        <end position="650"/>
    </location>
</feature>
<evidence type="ECO:0000259" key="10">
    <source>
        <dbReference type="Pfam" id="PF16574"/>
    </source>
</evidence>
<feature type="coiled-coil region" evidence="8">
    <location>
        <begin position="464"/>
        <end position="550"/>
    </location>
</feature>
<dbReference type="InterPro" id="IPR026201">
    <property type="entry name" value="Cep290"/>
</dbReference>
<evidence type="ECO:0000256" key="3">
    <source>
        <dbReference type="ARBA" id="ARBA00022490"/>
    </source>
</evidence>
<feature type="region of interest" description="Disordered" evidence="9">
    <location>
        <begin position="1891"/>
        <end position="1921"/>
    </location>
</feature>
<keyword evidence="4" id="KW-0970">Cilium biogenesis/degradation</keyword>
<feature type="coiled-coil region" evidence="8">
    <location>
        <begin position="958"/>
        <end position="1030"/>
    </location>
</feature>
<dbReference type="Pfam" id="PF16574">
    <property type="entry name" value="CEP209_CC5"/>
    <property type="match status" value="1"/>
</dbReference>
<organism evidence="11 12">
    <name type="scientific">Magallana gigas</name>
    <name type="common">Pacific oyster</name>
    <name type="synonym">Crassostrea gigas</name>
    <dbReference type="NCBI Taxonomy" id="29159"/>
    <lineage>
        <taxon>Eukaryota</taxon>
        <taxon>Metazoa</taxon>
        <taxon>Spiralia</taxon>
        <taxon>Lophotrochozoa</taxon>
        <taxon>Mollusca</taxon>
        <taxon>Bivalvia</taxon>
        <taxon>Autobranchia</taxon>
        <taxon>Pteriomorphia</taxon>
        <taxon>Ostreida</taxon>
        <taxon>Ostreoidea</taxon>
        <taxon>Ostreidae</taxon>
        <taxon>Magallana</taxon>
    </lineage>
</organism>
<proteinExistence type="predicted"/>
<evidence type="ECO:0000313" key="12">
    <source>
        <dbReference type="Proteomes" id="UP000005408"/>
    </source>
</evidence>
<evidence type="ECO:0000256" key="2">
    <source>
        <dbReference type="ARBA" id="ARBA00004300"/>
    </source>
</evidence>
<keyword evidence="12" id="KW-1185">Reference proteome</keyword>
<feature type="compositionally biased region" description="Polar residues" evidence="9">
    <location>
        <begin position="2268"/>
        <end position="2279"/>
    </location>
</feature>
<dbReference type="InterPro" id="IPR032321">
    <property type="entry name" value="Cep209_CC5"/>
</dbReference>
<feature type="coiled-coil region" evidence="8">
    <location>
        <begin position="1461"/>
        <end position="1488"/>
    </location>
</feature>
<protein>
    <recommendedName>
        <fullName evidence="10">Centrosomal protein of 290kDa coiled-coil region domain-containing protein</fullName>
    </recommendedName>
</protein>
<feature type="coiled-coil region" evidence="8">
    <location>
        <begin position="1539"/>
        <end position="1591"/>
    </location>
</feature>
<feature type="coiled-coil region" evidence="8">
    <location>
        <begin position="42"/>
        <end position="425"/>
    </location>
</feature>
<evidence type="ECO:0000256" key="8">
    <source>
        <dbReference type="SAM" id="Coils"/>
    </source>
</evidence>